<dbReference type="InterPro" id="IPR006664">
    <property type="entry name" value="OMP_bac"/>
</dbReference>
<organism evidence="6 7">
    <name type="scientific">Burkholderia theae</name>
    <dbReference type="NCBI Taxonomy" id="3143496"/>
    <lineage>
        <taxon>Bacteria</taxon>
        <taxon>Pseudomonadati</taxon>
        <taxon>Pseudomonadota</taxon>
        <taxon>Betaproteobacteria</taxon>
        <taxon>Burkholderiales</taxon>
        <taxon>Burkholderiaceae</taxon>
        <taxon>Burkholderia</taxon>
    </lineage>
</organism>
<accession>A0ABU9WVI6</accession>
<evidence type="ECO:0000256" key="3">
    <source>
        <dbReference type="ARBA" id="ARBA00023237"/>
    </source>
</evidence>
<evidence type="ECO:0000256" key="1">
    <source>
        <dbReference type="ARBA" id="ARBA00004442"/>
    </source>
</evidence>
<dbReference type="RefSeq" id="WP_343495612.1">
    <property type="nucleotide sequence ID" value="NZ_JBCPYA010000033.1"/>
</dbReference>
<dbReference type="SUPFAM" id="SSF103088">
    <property type="entry name" value="OmpA-like"/>
    <property type="match status" value="1"/>
</dbReference>
<dbReference type="Pfam" id="PF00691">
    <property type="entry name" value="OmpA"/>
    <property type="match status" value="1"/>
</dbReference>
<dbReference type="PANTHER" id="PTHR30329:SF21">
    <property type="entry name" value="LIPOPROTEIN YIAD-RELATED"/>
    <property type="match status" value="1"/>
</dbReference>
<protein>
    <submittedName>
        <fullName evidence="6">OmpA family protein</fullName>
    </submittedName>
</protein>
<evidence type="ECO:0000313" key="7">
    <source>
        <dbReference type="Proteomes" id="UP001466933"/>
    </source>
</evidence>
<reference evidence="6 7" key="1">
    <citation type="submission" date="2024-05" db="EMBL/GenBank/DDBJ databases">
        <title>Burkholderia sp. Nov. a novel bacteria isolated from rhizosphere soil of Camellia sinensis.</title>
        <authorList>
            <person name="Dong Y."/>
        </authorList>
    </citation>
    <scope>NUCLEOTIDE SEQUENCE [LARGE SCALE GENOMIC DNA]</scope>
    <source>
        <strain evidence="6 7">GS2Y</strain>
    </source>
</reference>
<proteinExistence type="predicted"/>
<evidence type="ECO:0000256" key="4">
    <source>
        <dbReference type="PROSITE-ProRule" id="PRU00473"/>
    </source>
</evidence>
<name>A0ABU9WVI6_9BURK</name>
<dbReference type="PANTHER" id="PTHR30329">
    <property type="entry name" value="STATOR ELEMENT OF FLAGELLAR MOTOR COMPLEX"/>
    <property type="match status" value="1"/>
</dbReference>
<sequence length="199" mass="21341">MNSPNGAKAYRVECYGLLEGAEVCQRKAQEICNQQPVRVLQGMEPYATGDAKGQDTRELTFRCGDPSVAASVAPPVAQTATPATVERKLALSGDATFDFNQSVLTSAGRDRLDKLVNEEAGSNFGTVTVNGYTDGVGSAAYNLGLSERRARTVVAYLKDRGLHAARFVARGYGRSNPVASNATTEGRSRNRRVEITFDS</sequence>
<evidence type="ECO:0000313" key="6">
    <source>
        <dbReference type="EMBL" id="MEN2475799.1"/>
    </source>
</evidence>
<dbReference type="InterPro" id="IPR006665">
    <property type="entry name" value="OmpA-like"/>
</dbReference>
<dbReference type="PRINTS" id="PR01023">
    <property type="entry name" value="NAFLGMOTY"/>
</dbReference>
<dbReference type="InterPro" id="IPR050330">
    <property type="entry name" value="Bact_OuterMem_StrucFunc"/>
</dbReference>
<keyword evidence="7" id="KW-1185">Reference proteome</keyword>
<comment type="caution">
    <text evidence="6">The sequence shown here is derived from an EMBL/GenBank/DDBJ whole genome shotgun (WGS) entry which is preliminary data.</text>
</comment>
<dbReference type="Proteomes" id="UP001466933">
    <property type="component" value="Unassembled WGS sequence"/>
</dbReference>
<dbReference type="PRINTS" id="PR01021">
    <property type="entry name" value="OMPADOMAIN"/>
</dbReference>
<comment type="subcellular location">
    <subcellularLocation>
        <location evidence="1">Cell outer membrane</location>
    </subcellularLocation>
</comment>
<dbReference type="InterPro" id="IPR036737">
    <property type="entry name" value="OmpA-like_sf"/>
</dbReference>
<dbReference type="EMBL" id="JBCPYA010000033">
    <property type="protein sequence ID" value="MEN2475799.1"/>
    <property type="molecule type" value="Genomic_DNA"/>
</dbReference>
<dbReference type="Gene3D" id="3.30.1330.60">
    <property type="entry name" value="OmpA-like domain"/>
    <property type="match status" value="1"/>
</dbReference>
<dbReference type="CDD" id="cd07185">
    <property type="entry name" value="OmpA_C-like"/>
    <property type="match status" value="1"/>
</dbReference>
<evidence type="ECO:0000259" key="5">
    <source>
        <dbReference type="PROSITE" id="PS51123"/>
    </source>
</evidence>
<keyword evidence="2 4" id="KW-0472">Membrane</keyword>
<keyword evidence="3" id="KW-0998">Cell outer membrane</keyword>
<gene>
    <name evidence="6" type="ORF">VOI36_38530</name>
</gene>
<evidence type="ECO:0000256" key="2">
    <source>
        <dbReference type="ARBA" id="ARBA00023136"/>
    </source>
</evidence>
<dbReference type="PROSITE" id="PS51123">
    <property type="entry name" value="OMPA_2"/>
    <property type="match status" value="1"/>
</dbReference>
<feature type="domain" description="OmpA-like" evidence="5">
    <location>
        <begin position="84"/>
        <end position="199"/>
    </location>
</feature>